<reference evidence="2" key="1">
    <citation type="journal article" date="2021" name="J Fungi (Basel)">
        <title>Virulence traits and population genomics of the black yeast Aureobasidium melanogenum.</title>
        <authorList>
            <person name="Cernosa A."/>
            <person name="Sun X."/>
            <person name="Gostincar C."/>
            <person name="Fang C."/>
            <person name="Gunde-Cimerman N."/>
            <person name="Song Z."/>
        </authorList>
    </citation>
    <scope>NUCLEOTIDE SEQUENCE</scope>
    <source>
        <strain evidence="2">EXF-8016</strain>
    </source>
</reference>
<feature type="compositionally biased region" description="Basic and acidic residues" evidence="1">
    <location>
        <begin position="37"/>
        <end position="49"/>
    </location>
</feature>
<dbReference type="EMBL" id="JAHFYH010000056">
    <property type="protein sequence ID" value="KAH0217499.1"/>
    <property type="molecule type" value="Genomic_DNA"/>
</dbReference>
<gene>
    <name evidence="2" type="ORF">KCV03_g7104</name>
</gene>
<evidence type="ECO:0000313" key="3">
    <source>
        <dbReference type="Proteomes" id="UP000767238"/>
    </source>
</evidence>
<organism evidence="2 3">
    <name type="scientific">Aureobasidium melanogenum</name>
    <name type="common">Aureobasidium pullulans var. melanogenum</name>
    <dbReference type="NCBI Taxonomy" id="46634"/>
    <lineage>
        <taxon>Eukaryota</taxon>
        <taxon>Fungi</taxon>
        <taxon>Dikarya</taxon>
        <taxon>Ascomycota</taxon>
        <taxon>Pezizomycotina</taxon>
        <taxon>Dothideomycetes</taxon>
        <taxon>Dothideomycetidae</taxon>
        <taxon>Dothideales</taxon>
        <taxon>Saccotheciaceae</taxon>
        <taxon>Aureobasidium</taxon>
    </lineage>
</organism>
<reference evidence="2" key="2">
    <citation type="submission" date="2021-08" db="EMBL/GenBank/DDBJ databases">
        <authorList>
            <person name="Gostincar C."/>
            <person name="Sun X."/>
            <person name="Song Z."/>
            <person name="Gunde-Cimerman N."/>
        </authorList>
    </citation>
    <scope>NUCLEOTIDE SEQUENCE</scope>
    <source>
        <strain evidence="2">EXF-8016</strain>
    </source>
</reference>
<protein>
    <submittedName>
        <fullName evidence="2">Uncharacterized protein</fullName>
    </submittedName>
</protein>
<feature type="region of interest" description="Disordered" evidence="1">
    <location>
        <begin position="33"/>
        <end position="55"/>
    </location>
</feature>
<comment type="caution">
    <text evidence="2">The sequence shown here is derived from an EMBL/GenBank/DDBJ whole genome shotgun (WGS) entry which is preliminary data.</text>
</comment>
<evidence type="ECO:0000313" key="2">
    <source>
        <dbReference type="EMBL" id="KAH0217499.1"/>
    </source>
</evidence>
<sequence length="433" mass="48382">MSRHGKFIFIPSGPSLDEDAKLLVKQHVMRRVATAAHESRRREGKKRDAGAVGQGRRGAQCTVAQRYLTSHLSIHHTEPDWLLDAVHFYKIHCNLDLDLYREHWLHLTSFGHVASCAIRSLLAYHVGTLDPKIRSLPLHQQQAKAVHVEALRTIRVELARLSKTTNKPGNDVVSAIVALAYRAHIVGDVEELQIHMCSLHNIVERGGGLHTVDYVLREMVCCIDTIQACAADQAPLFSTPGQEPDKSERQDKLETPAMTALVGSCLYRYPGREATIRLGEEIWSTMARLREAGSGAPCSVSFICDYLRRAQHCKTICTTGPDADMHSEKIIVECSRLSTMLVFMEPRRKLGMAAGVTENYVSKLRAAIRQPADWSGMYIPKLWILVAGAREGSGTEDGTWFEQQIRALIDAVPELQDPYLLDGIYSLFFGSYL</sequence>
<dbReference type="Proteomes" id="UP000767238">
    <property type="component" value="Unassembled WGS sequence"/>
</dbReference>
<proteinExistence type="predicted"/>
<evidence type="ECO:0000256" key="1">
    <source>
        <dbReference type="SAM" id="MobiDB-lite"/>
    </source>
</evidence>
<dbReference type="AlphaFoldDB" id="A0A9P8GCB4"/>
<name>A0A9P8GCB4_AURME</name>
<accession>A0A9P8GCB4</accession>
<feature type="non-terminal residue" evidence="2">
    <location>
        <position position="1"/>
    </location>
</feature>